<protein>
    <submittedName>
        <fullName evidence="1">Abi family protein</fullName>
    </submittedName>
</protein>
<gene>
    <name evidence="1" type="ORF">H9928_02455</name>
</gene>
<sequence length="189" mass="22360">MDASLFKDRDIFQKCLENIQKEVSRSKEDFLQEHFSKYDDPSLPPVWKTMEVVSFGMLSKLYCNFSDVDVKKAVAHSFGLPQYLYLETWTKCIAVLRNLCAHHDRIWNKRFPWKPQLPKRLPLAWIDTRSLRPIKLYAQLCCLAYLEQSIHPKSDFKEKVIALLYDKSQTITKAMGFPANWQEEPLWKE</sequence>
<proteinExistence type="predicted"/>
<dbReference type="InterPro" id="IPR011664">
    <property type="entry name" value="Abi_system_AbiD/AbiF-like"/>
</dbReference>
<dbReference type="Proteomes" id="UP000784286">
    <property type="component" value="Unassembled WGS sequence"/>
</dbReference>
<evidence type="ECO:0000313" key="1">
    <source>
        <dbReference type="EMBL" id="MBU3855415.1"/>
    </source>
</evidence>
<comment type="caution">
    <text evidence="1">The sequence shown here is derived from an EMBL/GenBank/DDBJ whole genome shotgun (WGS) entry which is preliminary data.</text>
</comment>
<evidence type="ECO:0000313" key="2">
    <source>
        <dbReference type="Proteomes" id="UP000784286"/>
    </source>
</evidence>
<name>A0A948TLP3_9BACT</name>
<dbReference type="EMBL" id="JAHLFJ010000026">
    <property type="protein sequence ID" value="MBU3855415.1"/>
    <property type="molecule type" value="Genomic_DNA"/>
</dbReference>
<reference evidence="1" key="2">
    <citation type="submission" date="2021-04" db="EMBL/GenBank/DDBJ databases">
        <authorList>
            <person name="Gilroy R."/>
        </authorList>
    </citation>
    <scope>NUCLEOTIDE SEQUENCE</scope>
    <source>
        <strain evidence="1">8470</strain>
    </source>
</reference>
<organism evidence="1 2">
    <name type="scientific">Candidatus Phocaeicola excrementipullorum</name>
    <dbReference type="NCBI Taxonomy" id="2838731"/>
    <lineage>
        <taxon>Bacteria</taxon>
        <taxon>Pseudomonadati</taxon>
        <taxon>Bacteroidota</taxon>
        <taxon>Bacteroidia</taxon>
        <taxon>Bacteroidales</taxon>
        <taxon>Bacteroidaceae</taxon>
        <taxon>Phocaeicola</taxon>
    </lineage>
</organism>
<dbReference type="AlphaFoldDB" id="A0A948TLP3"/>
<dbReference type="Pfam" id="PF07751">
    <property type="entry name" value="Abi_2"/>
    <property type="match status" value="1"/>
</dbReference>
<accession>A0A948TLP3</accession>
<reference evidence="1" key="1">
    <citation type="journal article" date="2021" name="PeerJ">
        <title>Extensive microbial diversity within the chicken gut microbiome revealed by metagenomics and culture.</title>
        <authorList>
            <person name="Gilroy R."/>
            <person name="Ravi A."/>
            <person name="Getino M."/>
            <person name="Pursley I."/>
            <person name="Horton D.L."/>
            <person name="Alikhan N.F."/>
            <person name="Baker D."/>
            <person name="Gharbi K."/>
            <person name="Hall N."/>
            <person name="Watson M."/>
            <person name="Adriaenssens E.M."/>
            <person name="Foster-Nyarko E."/>
            <person name="Jarju S."/>
            <person name="Secka A."/>
            <person name="Antonio M."/>
            <person name="Oren A."/>
            <person name="Chaudhuri R.R."/>
            <person name="La Ragione R."/>
            <person name="Hildebrand F."/>
            <person name="Pallen M.J."/>
        </authorList>
    </citation>
    <scope>NUCLEOTIDE SEQUENCE</scope>
    <source>
        <strain evidence="1">8470</strain>
    </source>
</reference>